<accession>A0A0S1SHK7</accession>
<organism evidence="1 2">
    <name type="scientific">Candidatus Peribacter riflensis</name>
    <dbReference type="NCBI Taxonomy" id="1735162"/>
    <lineage>
        <taxon>Bacteria</taxon>
        <taxon>Candidatus Peregrinibacteriota</taxon>
        <taxon>Candidatus Peribacteria</taxon>
        <taxon>Candidatus Peribacterales</taxon>
        <taxon>Candidatus Peribacteraceae</taxon>
        <taxon>Candidatus Peribacter</taxon>
    </lineage>
</organism>
<accession>A0A0S1SMM3</accession>
<name>A0A0S1STH1_9BACT</name>
<sequence length="93" mass="10692">MTAQHFTTEQAQDTALKLDIFWSDVHFDLEQFRMGMDIELEHGKRDVQTNVTNDDALMTGKIALAHLREIPDYYTRLAHMEGEAKIIPSLSKT</sequence>
<evidence type="ECO:0000313" key="1">
    <source>
        <dbReference type="EMBL" id="ALM12992.1"/>
    </source>
</evidence>
<dbReference type="AlphaFoldDB" id="A0A0S1STH1"/>
<accession>A0A0S1STH1</accession>
<dbReference type="KEGG" id="prf:PeribacterA2_0293"/>
<reference evidence="1 2" key="2">
    <citation type="journal article" date="2016" name="PeerJ">
        <title>Analysis of five complete genome sequences for members of the class Peribacteria in the recently recognized Peregrinibacteria bacterial phylum.</title>
        <authorList>
            <person name="Anantharaman K."/>
            <person name="Brown C.T."/>
            <person name="Burstein D."/>
            <person name="Castelle C.J."/>
            <person name="Probst A.J."/>
            <person name="Thomas B.C."/>
            <person name="Williams K.H."/>
            <person name="Banfield J.F."/>
        </authorList>
    </citation>
    <scope>NUCLEOTIDE SEQUENCE [LARGE SCALE GENOMIC DNA]</scope>
    <source>
        <strain evidence="1">RIFOXYD1_FULL_PER-ii_59_16</strain>
    </source>
</reference>
<dbReference type="Pfam" id="PF18905">
    <property type="entry name" value="DUF5661"/>
    <property type="match status" value="1"/>
</dbReference>
<proteinExistence type="predicted"/>
<protein>
    <submittedName>
        <fullName evidence="1">Uncharacterized protein</fullName>
    </submittedName>
</protein>
<dbReference type="PATRIC" id="fig|1735161.3.peg.294"/>
<dbReference type="EMBL" id="CP013065">
    <property type="protein sequence ID" value="ALM12992.1"/>
    <property type="molecule type" value="Genomic_DNA"/>
</dbReference>
<dbReference type="STRING" id="1735162.PeribacterB2_0293"/>
<accession>A0A0S1SM10</accession>
<reference evidence="2" key="1">
    <citation type="submission" date="2015-10" db="EMBL/GenBank/DDBJ databases">
        <title>Analysis of five complete genome sequences for members of the class Peribacteria in the recently recognized Peregrinibacteria bacterial phylum.</title>
        <authorList>
            <person name="Anantharaman K."/>
            <person name="Brown C.T."/>
            <person name="Burstein D."/>
            <person name="Castelle C.J."/>
            <person name="Probst A.J."/>
            <person name="Thomas B.C."/>
            <person name="Williams K.H."/>
            <person name="Banfield J.F."/>
        </authorList>
    </citation>
    <scope>NUCLEOTIDE SEQUENCE [LARGE SCALE GENOMIC DNA]</scope>
</reference>
<evidence type="ECO:0000313" key="2">
    <source>
        <dbReference type="Proteomes" id="UP000069135"/>
    </source>
</evidence>
<gene>
    <name evidence="1" type="ORF">PeribacterD1_0293</name>
</gene>
<dbReference type="Proteomes" id="UP000069135">
    <property type="component" value="Chromosome"/>
</dbReference>
<accession>A0A0S1STL7</accession>
<dbReference type="InterPro" id="IPR043720">
    <property type="entry name" value="DUF5661"/>
</dbReference>